<evidence type="ECO:0000256" key="2">
    <source>
        <dbReference type="SAM" id="SignalP"/>
    </source>
</evidence>
<feature type="chain" id="PRO_5002329967" evidence="2">
    <location>
        <begin position="20"/>
        <end position="249"/>
    </location>
</feature>
<dbReference type="Proteomes" id="UP000032360">
    <property type="component" value="Unassembled WGS sequence"/>
</dbReference>
<proteinExistence type="predicted"/>
<feature type="region of interest" description="Disordered" evidence="1">
    <location>
        <begin position="220"/>
        <end position="249"/>
    </location>
</feature>
<evidence type="ECO:0000256" key="1">
    <source>
        <dbReference type="SAM" id="MobiDB-lite"/>
    </source>
</evidence>
<protein>
    <submittedName>
        <fullName evidence="3">Uncharacterized protein</fullName>
    </submittedName>
</protein>
<evidence type="ECO:0000313" key="3">
    <source>
        <dbReference type="EMBL" id="KJF18265.1"/>
    </source>
</evidence>
<keyword evidence="2" id="KW-0732">Signal</keyword>
<organism evidence="3 4">
    <name type="scientific">Acidithrix ferrooxidans</name>
    <dbReference type="NCBI Taxonomy" id="1280514"/>
    <lineage>
        <taxon>Bacteria</taxon>
        <taxon>Bacillati</taxon>
        <taxon>Actinomycetota</taxon>
        <taxon>Acidimicrobiia</taxon>
        <taxon>Acidimicrobiales</taxon>
        <taxon>Acidimicrobiaceae</taxon>
        <taxon>Acidithrix</taxon>
    </lineage>
</organism>
<dbReference type="AlphaFoldDB" id="A0A0D8HJX9"/>
<name>A0A0D8HJX9_9ACTN</name>
<gene>
    <name evidence="3" type="ORF">AXFE_08620</name>
</gene>
<keyword evidence="4" id="KW-1185">Reference proteome</keyword>
<dbReference type="EMBL" id="JXYS01000021">
    <property type="protein sequence ID" value="KJF18265.1"/>
    <property type="molecule type" value="Genomic_DNA"/>
</dbReference>
<feature type="signal peptide" evidence="2">
    <location>
        <begin position="1"/>
        <end position="19"/>
    </location>
</feature>
<evidence type="ECO:0000313" key="4">
    <source>
        <dbReference type="Proteomes" id="UP000032360"/>
    </source>
</evidence>
<accession>A0A0D8HJX9</accession>
<sequence length="249" mass="24596">MIFPLLASIVLSACGGSSAPTNNGIDKLNATAAESSVTKAILGATSVRMVIKVQQGTSSSSQVLDAAKTGGIRTVTILGQTATILVTPTNAYVKAPEAILASNFGLPVNLATQDANKWLIVPSGSSGYTSLASGVTMSNLAQSVGLSGVTKKAHANVAGTKVIELDGTSVGGKLGLVVPTVGSPLPISGIISGTSIAVNLQFSNWNQTVNLTPPASAIPFPTAPASPTTTAPTSPSTSAPASPTTSAAG</sequence>
<reference evidence="3 4" key="1">
    <citation type="submission" date="2015-01" db="EMBL/GenBank/DDBJ databases">
        <title>Draft genome of the acidophilic iron oxidizer Acidithrix ferrooxidans strain Py-F3.</title>
        <authorList>
            <person name="Poehlein A."/>
            <person name="Eisen S."/>
            <person name="Schloemann M."/>
            <person name="Johnson B.D."/>
            <person name="Daniel R."/>
            <person name="Muehling M."/>
        </authorList>
    </citation>
    <scope>NUCLEOTIDE SEQUENCE [LARGE SCALE GENOMIC DNA]</scope>
    <source>
        <strain evidence="3 4">Py-F3</strain>
    </source>
</reference>
<comment type="caution">
    <text evidence="3">The sequence shown here is derived from an EMBL/GenBank/DDBJ whole genome shotgun (WGS) entry which is preliminary data.</text>
</comment>